<dbReference type="PANTHER" id="PTHR23077:SF171">
    <property type="entry name" value="NUCLEAR VALOSIN-CONTAINING PROTEIN-LIKE"/>
    <property type="match status" value="1"/>
</dbReference>
<dbReference type="InterPro" id="IPR050168">
    <property type="entry name" value="AAA_ATPase_domain"/>
</dbReference>
<dbReference type="AlphaFoldDB" id="A0A0F9M2S6"/>
<keyword evidence="3" id="KW-0175">Coiled coil</keyword>
<accession>A0A0F9M2S6</accession>
<dbReference type="Gene3D" id="1.50.10.20">
    <property type="match status" value="1"/>
</dbReference>
<dbReference type="InterPro" id="IPR008930">
    <property type="entry name" value="Terpenoid_cyclase/PrenylTrfase"/>
</dbReference>
<comment type="caution">
    <text evidence="5">The sequence shown here is derived from an EMBL/GenBank/DDBJ whole genome shotgun (WGS) entry which is preliminary data.</text>
</comment>
<sequence>MNNNEINVDKLIKISYEIKESLKKQKTYISSFHHSDGGFFFRKEEEHSNLTSTITCTNSLIDADIDDFIDKEKIYNDIITRKNWTSAQLPEDNHYTVPILLYGLQKLRKYNFKEGKIPERIIYYLEIIKSVIQSEGGLNVLDYPKNTYLTFWGIMSYEAYYGRDSTNKDLKKGIEWLENELYHQIALFHSEYEIEKDIFQLGYAITILVRFKQNILNPVFKKAIDIIFQDQKDDGSWEKYHPLFHYPEVGNAYCYIFELLSNLFLIPEPYYSLLGNYIKNFERIRQWANIYEFSEQTEEGTYGWCSYHYADWRKPESWATANTFDFLQLYKALIDSIIKKKVLTKFEAKTYSENYWDEKMLDVQLFIKRRETSLKKLLEEFIINPIKQEKERKAYGIMFFGPPGTGKTLYAKAIAQRLGWPLIILDPSHFLLEGFSGVVRTAKRIFHKLQYLENVVVLFDEMDELMRERSLKFEYETRFFTASMLPLISTLHEKEDFIYIFNTNIFKEIDPAIKRPARFDFQLFIGPPIYDEKKKIIKKELEKEKMEIEKIELIIRTVDEKKNRDKLELFLYHEILNLCSEFLNLDTSLSNEDYFKKIQLCILEAYNSTYIIKKDLLCEFQKEKNESIINRRK</sequence>
<dbReference type="Gene3D" id="3.40.50.300">
    <property type="entry name" value="P-loop containing nucleotide triphosphate hydrolases"/>
    <property type="match status" value="1"/>
</dbReference>
<evidence type="ECO:0000256" key="1">
    <source>
        <dbReference type="ARBA" id="ARBA00022741"/>
    </source>
</evidence>
<dbReference type="SUPFAM" id="SSF48239">
    <property type="entry name" value="Terpenoid cyclases/Protein prenyltransferases"/>
    <property type="match status" value="1"/>
</dbReference>
<dbReference type="GO" id="GO:0005524">
    <property type="term" value="F:ATP binding"/>
    <property type="evidence" value="ECO:0007669"/>
    <property type="project" value="UniProtKB-KW"/>
</dbReference>
<organism evidence="5">
    <name type="scientific">marine sediment metagenome</name>
    <dbReference type="NCBI Taxonomy" id="412755"/>
    <lineage>
        <taxon>unclassified sequences</taxon>
        <taxon>metagenomes</taxon>
        <taxon>ecological metagenomes</taxon>
    </lineage>
</organism>
<keyword evidence="1" id="KW-0547">Nucleotide-binding</keyword>
<dbReference type="InterPro" id="IPR003593">
    <property type="entry name" value="AAA+_ATPase"/>
</dbReference>
<reference evidence="5" key="1">
    <citation type="journal article" date="2015" name="Nature">
        <title>Complex archaea that bridge the gap between prokaryotes and eukaryotes.</title>
        <authorList>
            <person name="Spang A."/>
            <person name="Saw J.H."/>
            <person name="Jorgensen S.L."/>
            <person name="Zaremba-Niedzwiedzka K."/>
            <person name="Martijn J."/>
            <person name="Lind A.E."/>
            <person name="van Eijk R."/>
            <person name="Schleper C."/>
            <person name="Guy L."/>
            <person name="Ettema T.J."/>
        </authorList>
    </citation>
    <scope>NUCLEOTIDE SEQUENCE</scope>
</reference>
<gene>
    <name evidence="5" type="ORF">LCGC14_1142090</name>
</gene>
<dbReference type="GO" id="GO:0016887">
    <property type="term" value="F:ATP hydrolysis activity"/>
    <property type="evidence" value="ECO:0007669"/>
    <property type="project" value="InterPro"/>
</dbReference>
<name>A0A0F9M2S6_9ZZZZ</name>
<dbReference type="SUPFAM" id="SSF52540">
    <property type="entry name" value="P-loop containing nucleoside triphosphate hydrolases"/>
    <property type="match status" value="1"/>
</dbReference>
<dbReference type="InterPro" id="IPR027417">
    <property type="entry name" value="P-loop_NTPase"/>
</dbReference>
<dbReference type="Pfam" id="PF00004">
    <property type="entry name" value="AAA"/>
    <property type="match status" value="1"/>
</dbReference>
<evidence type="ECO:0000259" key="4">
    <source>
        <dbReference type="SMART" id="SM00382"/>
    </source>
</evidence>
<feature type="coiled-coil region" evidence="3">
    <location>
        <begin position="534"/>
        <end position="561"/>
    </location>
</feature>
<dbReference type="SMART" id="SM00382">
    <property type="entry name" value="AAA"/>
    <property type="match status" value="1"/>
</dbReference>
<dbReference type="PANTHER" id="PTHR23077">
    <property type="entry name" value="AAA-FAMILY ATPASE"/>
    <property type="match status" value="1"/>
</dbReference>
<proteinExistence type="predicted"/>
<evidence type="ECO:0000256" key="2">
    <source>
        <dbReference type="ARBA" id="ARBA00022840"/>
    </source>
</evidence>
<dbReference type="EMBL" id="LAZR01005430">
    <property type="protein sequence ID" value="KKN00009.1"/>
    <property type="molecule type" value="Genomic_DNA"/>
</dbReference>
<evidence type="ECO:0000256" key="3">
    <source>
        <dbReference type="SAM" id="Coils"/>
    </source>
</evidence>
<feature type="domain" description="AAA+ ATPase" evidence="4">
    <location>
        <begin position="393"/>
        <end position="529"/>
    </location>
</feature>
<keyword evidence="2" id="KW-0067">ATP-binding</keyword>
<dbReference type="Gene3D" id="1.10.8.60">
    <property type="match status" value="1"/>
</dbReference>
<dbReference type="InterPro" id="IPR003959">
    <property type="entry name" value="ATPase_AAA_core"/>
</dbReference>
<dbReference type="CDD" id="cd19481">
    <property type="entry name" value="RecA-like_protease"/>
    <property type="match status" value="1"/>
</dbReference>
<evidence type="ECO:0000313" key="5">
    <source>
        <dbReference type="EMBL" id="KKN00009.1"/>
    </source>
</evidence>
<protein>
    <recommendedName>
        <fullName evidence="4">AAA+ ATPase domain-containing protein</fullName>
    </recommendedName>
</protein>